<accession>A0A7J8SR46</accession>
<reference evidence="1 2" key="1">
    <citation type="journal article" date="2019" name="Genome Biol. Evol.">
        <title>Insights into the evolution of the New World diploid cottons (Gossypium, subgenus Houzingenia) based on genome sequencing.</title>
        <authorList>
            <person name="Grover C.E."/>
            <person name="Arick M.A. 2nd"/>
            <person name="Thrash A."/>
            <person name="Conover J.L."/>
            <person name="Sanders W.S."/>
            <person name="Peterson D.G."/>
            <person name="Frelichowski J.E."/>
            <person name="Scheffler J.A."/>
            <person name="Scheffler B.E."/>
            <person name="Wendel J.F."/>
        </authorList>
    </citation>
    <scope>NUCLEOTIDE SEQUENCE [LARGE SCALE GENOMIC DNA]</scope>
    <source>
        <strain evidence="1">27</strain>
        <tissue evidence="1">Leaf</tissue>
    </source>
</reference>
<organism evidence="1 2">
    <name type="scientific">Gossypium davidsonii</name>
    <name type="common">Davidson's cotton</name>
    <name type="synonym">Gossypium klotzschianum subsp. davidsonii</name>
    <dbReference type="NCBI Taxonomy" id="34287"/>
    <lineage>
        <taxon>Eukaryota</taxon>
        <taxon>Viridiplantae</taxon>
        <taxon>Streptophyta</taxon>
        <taxon>Embryophyta</taxon>
        <taxon>Tracheophyta</taxon>
        <taxon>Spermatophyta</taxon>
        <taxon>Magnoliopsida</taxon>
        <taxon>eudicotyledons</taxon>
        <taxon>Gunneridae</taxon>
        <taxon>Pentapetalae</taxon>
        <taxon>rosids</taxon>
        <taxon>malvids</taxon>
        <taxon>Malvales</taxon>
        <taxon>Malvaceae</taxon>
        <taxon>Malvoideae</taxon>
        <taxon>Gossypium</taxon>
    </lineage>
</organism>
<dbReference type="Proteomes" id="UP000593561">
    <property type="component" value="Unassembled WGS sequence"/>
</dbReference>
<protein>
    <submittedName>
        <fullName evidence="1">Uncharacterized protein</fullName>
    </submittedName>
</protein>
<dbReference type="AlphaFoldDB" id="A0A7J8SR46"/>
<keyword evidence="2" id="KW-1185">Reference proteome</keyword>
<gene>
    <name evidence="1" type="ORF">Godav_023247</name>
</gene>
<comment type="caution">
    <text evidence="1">The sequence shown here is derived from an EMBL/GenBank/DDBJ whole genome shotgun (WGS) entry which is preliminary data.</text>
</comment>
<evidence type="ECO:0000313" key="2">
    <source>
        <dbReference type="Proteomes" id="UP000593561"/>
    </source>
</evidence>
<dbReference type="EMBL" id="JABFAC010000011">
    <property type="protein sequence ID" value="MBA0628529.1"/>
    <property type="molecule type" value="Genomic_DNA"/>
</dbReference>
<name>A0A7J8SR46_GOSDV</name>
<sequence>MKSNSFLNKKRKFYLNLLRNPIFKSREWKGLNIKDNPILKPISNGDECRDLIRDDDRLPSLNQILLEMESNSLLNRKRKGHLNTLKNLFLNFGEWKALKIQDNPMLNTSLIGMNEEI</sequence>
<evidence type="ECO:0000313" key="1">
    <source>
        <dbReference type="EMBL" id="MBA0628529.1"/>
    </source>
</evidence>
<proteinExistence type="predicted"/>